<protein>
    <submittedName>
        <fullName evidence="1">Class I SAM-dependent methyltransferase</fullName>
    </submittedName>
</protein>
<evidence type="ECO:0000313" key="1">
    <source>
        <dbReference type="EMBL" id="MBW4666230.1"/>
    </source>
</evidence>
<dbReference type="GO" id="GO:0032259">
    <property type="term" value="P:methylation"/>
    <property type="evidence" value="ECO:0007669"/>
    <property type="project" value="UniProtKB-KW"/>
</dbReference>
<comment type="caution">
    <text evidence="1">The sequence shown here is derived from an EMBL/GenBank/DDBJ whole genome shotgun (WGS) entry which is preliminary data.</text>
</comment>
<keyword evidence="1" id="KW-0489">Methyltransferase</keyword>
<sequence>MDKNFYLQYAKFEDKHWWFVGRRRIINHVINQLNLPQNSEILEVGCGTGGNLNMLARHGRVLAMELDEIACKFANRRQVTPVKLGSLPDKIPFTGEYDLIAMLDVMEHLDDDLAALKALHSKLKPGGWLLVTVPAYQFLWSRHDEINQHKRRYVLKGLKQVVKNGGYTVRHSSYFNVFLFPAVAFVRCLKNLLRIDNDSQISSDLTLPPKPVNQLLTFLFASERHLINRVTLPFGVSVLLVAQKKL</sequence>
<dbReference type="CDD" id="cd02440">
    <property type="entry name" value="AdoMet_MTases"/>
    <property type="match status" value="1"/>
</dbReference>
<reference evidence="1" key="1">
    <citation type="submission" date="2021-05" db="EMBL/GenBank/DDBJ databases">
        <authorList>
            <person name="Pietrasiak N."/>
            <person name="Ward R."/>
            <person name="Stajich J.E."/>
            <person name="Kurbessoian T."/>
        </authorList>
    </citation>
    <scope>NUCLEOTIDE SEQUENCE</scope>
    <source>
        <strain evidence="1">GSE-NOS-MK-12-04C</strain>
    </source>
</reference>
<dbReference type="AlphaFoldDB" id="A0A951QHY8"/>
<organism evidence="1 2">
    <name type="scientific">Cyanomargarita calcarea GSE-NOS-MK-12-04C</name>
    <dbReference type="NCBI Taxonomy" id="2839659"/>
    <lineage>
        <taxon>Bacteria</taxon>
        <taxon>Bacillati</taxon>
        <taxon>Cyanobacteriota</taxon>
        <taxon>Cyanophyceae</taxon>
        <taxon>Nostocales</taxon>
        <taxon>Cyanomargaritaceae</taxon>
        <taxon>Cyanomargarita</taxon>
    </lineage>
</organism>
<dbReference type="Proteomes" id="UP000729701">
    <property type="component" value="Unassembled WGS sequence"/>
</dbReference>
<dbReference type="SUPFAM" id="SSF53335">
    <property type="entry name" value="S-adenosyl-L-methionine-dependent methyltransferases"/>
    <property type="match status" value="1"/>
</dbReference>
<dbReference type="PANTHER" id="PTHR43861">
    <property type="entry name" value="TRANS-ACONITATE 2-METHYLTRANSFERASE-RELATED"/>
    <property type="match status" value="1"/>
</dbReference>
<dbReference type="GO" id="GO:0008168">
    <property type="term" value="F:methyltransferase activity"/>
    <property type="evidence" value="ECO:0007669"/>
    <property type="project" value="UniProtKB-KW"/>
</dbReference>
<dbReference type="Pfam" id="PF13489">
    <property type="entry name" value="Methyltransf_23"/>
    <property type="match status" value="1"/>
</dbReference>
<proteinExistence type="predicted"/>
<accession>A0A951QHY8</accession>
<name>A0A951QHY8_9CYAN</name>
<reference evidence="1" key="2">
    <citation type="journal article" date="2022" name="Microbiol. Resour. Announc.">
        <title>Metagenome Sequencing to Explore Phylogenomics of Terrestrial Cyanobacteria.</title>
        <authorList>
            <person name="Ward R.D."/>
            <person name="Stajich J.E."/>
            <person name="Johansen J.R."/>
            <person name="Huntemann M."/>
            <person name="Clum A."/>
            <person name="Foster B."/>
            <person name="Foster B."/>
            <person name="Roux S."/>
            <person name="Palaniappan K."/>
            <person name="Varghese N."/>
            <person name="Mukherjee S."/>
            <person name="Reddy T.B.K."/>
            <person name="Daum C."/>
            <person name="Copeland A."/>
            <person name="Chen I.A."/>
            <person name="Ivanova N.N."/>
            <person name="Kyrpides N.C."/>
            <person name="Shapiro N."/>
            <person name="Eloe-Fadrosh E.A."/>
            <person name="Pietrasiak N."/>
        </authorList>
    </citation>
    <scope>NUCLEOTIDE SEQUENCE</scope>
    <source>
        <strain evidence="1">GSE-NOS-MK-12-04C</strain>
    </source>
</reference>
<dbReference type="Gene3D" id="3.40.50.150">
    <property type="entry name" value="Vaccinia Virus protein VP39"/>
    <property type="match status" value="1"/>
</dbReference>
<keyword evidence="1" id="KW-0808">Transferase</keyword>
<dbReference type="InterPro" id="IPR029063">
    <property type="entry name" value="SAM-dependent_MTases_sf"/>
</dbReference>
<evidence type="ECO:0000313" key="2">
    <source>
        <dbReference type="Proteomes" id="UP000729701"/>
    </source>
</evidence>
<gene>
    <name evidence="1" type="ORF">KME60_02010</name>
</gene>
<dbReference type="EMBL" id="JAHHGZ010000002">
    <property type="protein sequence ID" value="MBW4666230.1"/>
    <property type="molecule type" value="Genomic_DNA"/>
</dbReference>